<dbReference type="Proteomes" id="UP001157914">
    <property type="component" value="Unassembled WGS sequence"/>
</dbReference>
<gene>
    <name evidence="1" type="ORF">SAMN06265374_2079</name>
</gene>
<dbReference type="EMBL" id="FXTT01000002">
    <property type="protein sequence ID" value="SMP19946.1"/>
    <property type="molecule type" value="Genomic_DNA"/>
</dbReference>
<dbReference type="RefSeq" id="WP_155189966.1">
    <property type="nucleotide sequence ID" value="NZ_BAAAEA010000003.1"/>
</dbReference>
<protein>
    <submittedName>
        <fullName evidence="1">Uncharacterized protein</fullName>
    </submittedName>
</protein>
<organism evidence="1 2">
    <name type="scientific">Roseibium denhamense</name>
    <dbReference type="NCBI Taxonomy" id="76305"/>
    <lineage>
        <taxon>Bacteria</taxon>
        <taxon>Pseudomonadati</taxon>
        <taxon>Pseudomonadota</taxon>
        <taxon>Alphaproteobacteria</taxon>
        <taxon>Hyphomicrobiales</taxon>
        <taxon>Stappiaceae</taxon>
        <taxon>Roseibium</taxon>
    </lineage>
</organism>
<reference evidence="1 2" key="1">
    <citation type="submission" date="2017-05" db="EMBL/GenBank/DDBJ databases">
        <authorList>
            <person name="Varghese N."/>
            <person name="Submissions S."/>
        </authorList>
    </citation>
    <scope>NUCLEOTIDE SEQUENCE [LARGE SCALE GENOMIC DNA]</scope>
    <source>
        <strain evidence="1 2">DSM 15949</strain>
    </source>
</reference>
<comment type="caution">
    <text evidence="1">The sequence shown here is derived from an EMBL/GenBank/DDBJ whole genome shotgun (WGS) entry which is preliminary data.</text>
</comment>
<name>A0ABY1NW58_9HYPH</name>
<evidence type="ECO:0000313" key="1">
    <source>
        <dbReference type="EMBL" id="SMP19946.1"/>
    </source>
</evidence>
<sequence>MSSVTLDDLQTEIDVLKTLTDEDALVQDDTGTHYQTTYTYFYVPASAGSASSSTDDSGLGTLLRLGEYSDVEETAYNAGSDIYSAYYPAQHIEDESAAAIYTNAAGGGKGILMACDGRILVRGGEKMYLNTAGNIHVQSDEGSVTIESGTDSNSAAQNIYLIAADGNGDLETTVFKDTKTVNGEQYEKVTSVSRKYYEANKYDIYHAEQYKEVHEKTTSIHHAENHKFFYGGALSIKFAGEFIFTLAVSLNIEPISKITLYALKTDIGIAKIDILAFKTEIKDGKFSFMKASFKGKAVEAKTTAVKAESTPVKAGTGMVTAEQIQADCKNVNVKAMIAAWEAKIASTAQI</sequence>
<proteinExistence type="predicted"/>
<keyword evidence="2" id="KW-1185">Reference proteome</keyword>
<accession>A0ABY1NW58</accession>
<evidence type="ECO:0000313" key="2">
    <source>
        <dbReference type="Proteomes" id="UP001157914"/>
    </source>
</evidence>